<dbReference type="Proteomes" id="UP000233750">
    <property type="component" value="Unassembled WGS sequence"/>
</dbReference>
<dbReference type="AlphaFoldDB" id="A0A2N3WUT1"/>
<dbReference type="Pfam" id="PF00392">
    <property type="entry name" value="GntR"/>
    <property type="match status" value="1"/>
</dbReference>
<keyword evidence="3" id="KW-0804">Transcription</keyword>
<evidence type="ECO:0000313" key="5">
    <source>
        <dbReference type="EMBL" id="PKV97632.1"/>
    </source>
</evidence>
<dbReference type="EMBL" id="PJMY01000003">
    <property type="protein sequence ID" value="PKV97632.1"/>
    <property type="molecule type" value="Genomic_DNA"/>
</dbReference>
<dbReference type="SMART" id="SM00345">
    <property type="entry name" value="HTH_GNTR"/>
    <property type="match status" value="1"/>
</dbReference>
<reference evidence="5 6" key="1">
    <citation type="submission" date="2017-12" db="EMBL/GenBank/DDBJ databases">
        <title>Sequencing the genomes of 1000 Actinobacteria strains.</title>
        <authorList>
            <person name="Klenk H.-P."/>
        </authorList>
    </citation>
    <scope>NUCLEOTIDE SEQUENCE [LARGE SCALE GENOMIC DNA]</scope>
    <source>
        <strain evidence="5 6">DSM 45165</strain>
    </source>
</reference>
<feature type="domain" description="HTH gntR-type" evidence="4">
    <location>
        <begin position="1"/>
        <end position="67"/>
    </location>
</feature>
<dbReference type="Pfam" id="PF07729">
    <property type="entry name" value="FCD"/>
    <property type="match status" value="1"/>
</dbReference>
<evidence type="ECO:0000256" key="1">
    <source>
        <dbReference type="ARBA" id="ARBA00023015"/>
    </source>
</evidence>
<dbReference type="InterPro" id="IPR036388">
    <property type="entry name" value="WH-like_DNA-bd_sf"/>
</dbReference>
<dbReference type="SMART" id="SM00895">
    <property type="entry name" value="FCD"/>
    <property type="match status" value="1"/>
</dbReference>
<dbReference type="SUPFAM" id="SSF48008">
    <property type="entry name" value="GntR ligand-binding domain-like"/>
    <property type="match status" value="1"/>
</dbReference>
<comment type="caution">
    <text evidence="5">The sequence shown here is derived from an EMBL/GenBank/DDBJ whole genome shotgun (WGS) entry which is preliminary data.</text>
</comment>
<keyword evidence="6" id="KW-1185">Reference proteome</keyword>
<dbReference type="PROSITE" id="PS50949">
    <property type="entry name" value="HTH_GNTR"/>
    <property type="match status" value="1"/>
</dbReference>
<dbReference type="InterPro" id="IPR008920">
    <property type="entry name" value="TF_FadR/GntR_C"/>
</dbReference>
<evidence type="ECO:0000313" key="6">
    <source>
        <dbReference type="Proteomes" id="UP000233750"/>
    </source>
</evidence>
<evidence type="ECO:0000256" key="3">
    <source>
        <dbReference type="ARBA" id="ARBA00023163"/>
    </source>
</evidence>
<sequence>MADRAAAVLTEEISSGRWPVGSKLPTEVALVEQLGVSRTVVREAISMLRNAGLVESRQGSGVFVLKPQTAPLDLSVDESFSPGIKAKVLQIVEVRRAVEAEAAGLAAERADEADLAGIGEALAAIDAAVEAGGDGVDEDLAFHRAIADASGNPVLAETVRYLGEVMRTGIQVTRANEARREDFVEQVRDEHAAIAAAIRARDPRAASEAARTHLVGADRRLQDADDRFWARASDPTA</sequence>
<evidence type="ECO:0000259" key="4">
    <source>
        <dbReference type="PROSITE" id="PS50949"/>
    </source>
</evidence>
<dbReference type="PANTHER" id="PTHR43537:SF44">
    <property type="entry name" value="GNTR FAMILY REGULATORY PROTEIN"/>
    <property type="match status" value="1"/>
</dbReference>
<protein>
    <submittedName>
        <fullName evidence="5">GntR family transcriptional regulator</fullName>
    </submittedName>
</protein>
<name>A0A2N3WUT1_9PSEU</name>
<dbReference type="PRINTS" id="PR00035">
    <property type="entry name" value="HTHGNTR"/>
</dbReference>
<dbReference type="Gene3D" id="1.10.10.10">
    <property type="entry name" value="Winged helix-like DNA-binding domain superfamily/Winged helix DNA-binding domain"/>
    <property type="match status" value="1"/>
</dbReference>
<dbReference type="PANTHER" id="PTHR43537">
    <property type="entry name" value="TRANSCRIPTIONAL REGULATOR, GNTR FAMILY"/>
    <property type="match status" value="1"/>
</dbReference>
<keyword evidence="1" id="KW-0805">Transcription regulation</keyword>
<dbReference type="InterPro" id="IPR011711">
    <property type="entry name" value="GntR_C"/>
</dbReference>
<dbReference type="OrthoDB" id="3575876at2"/>
<evidence type="ECO:0000256" key="2">
    <source>
        <dbReference type="ARBA" id="ARBA00023125"/>
    </source>
</evidence>
<dbReference type="GO" id="GO:0003700">
    <property type="term" value="F:DNA-binding transcription factor activity"/>
    <property type="evidence" value="ECO:0007669"/>
    <property type="project" value="InterPro"/>
</dbReference>
<proteinExistence type="predicted"/>
<dbReference type="GO" id="GO:0003677">
    <property type="term" value="F:DNA binding"/>
    <property type="evidence" value="ECO:0007669"/>
    <property type="project" value="UniProtKB-KW"/>
</dbReference>
<dbReference type="InterPro" id="IPR000524">
    <property type="entry name" value="Tscrpt_reg_HTH_GntR"/>
</dbReference>
<dbReference type="SUPFAM" id="SSF46785">
    <property type="entry name" value="Winged helix' DNA-binding domain"/>
    <property type="match status" value="1"/>
</dbReference>
<dbReference type="CDD" id="cd07377">
    <property type="entry name" value="WHTH_GntR"/>
    <property type="match status" value="1"/>
</dbReference>
<keyword evidence="2" id="KW-0238">DNA-binding</keyword>
<dbReference type="Gene3D" id="1.20.120.530">
    <property type="entry name" value="GntR ligand-binding domain-like"/>
    <property type="match status" value="1"/>
</dbReference>
<organism evidence="5 6">
    <name type="scientific">Amycolatopsis echigonensis</name>
    <dbReference type="NCBI Taxonomy" id="2576905"/>
    <lineage>
        <taxon>Bacteria</taxon>
        <taxon>Bacillati</taxon>
        <taxon>Actinomycetota</taxon>
        <taxon>Actinomycetes</taxon>
        <taxon>Pseudonocardiales</taxon>
        <taxon>Pseudonocardiaceae</taxon>
        <taxon>Amycolatopsis</taxon>
    </lineage>
</organism>
<dbReference type="InterPro" id="IPR036390">
    <property type="entry name" value="WH_DNA-bd_sf"/>
</dbReference>
<gene>
    <name evidence="5" type="ORF">ATK30_8620</name>
</gene>
<accession>A0A2N3WUT1</accession>